<reference evidence="1 2" key="1">
    <citation type="submission" date="2024-02" db="EMBL/GenBank/DDBJ databases">
        <authorList>
            <person name="Chen Y."/>
            <person name="Shah S."/>
            <person name="Dougan E. K."/>
            <person name="Thang M."/>
            <person name="Chan C."/>
        </authorList>
    </citation>
    <scope>NUCLEOTIDE SEQUENCE [LARGE SCALE GENOMIC DNA]</scope>
</reference>
<evidence type="ECO:0000313" key="2">
    <source>
        <dbReference type="Proteomes" id="UP001642464"/>
    </source>
</evidence>
<comment type="caution">
    <text evidence="1">The sequence shown here is derived from an EMBL/GenBank/DDBJ whole genome shotgun (WGS) entry which is preliminary data.</text>
</comment>
<evidence type="ECO:0000313" key="1">
    <source>
        <dbReference type="EMBL" id="CAK8997119.1"/>
    </source>
</evidence>
<gene>
    <name evidence="1" type="ORF">SCF082_LOCUS5088</name>
</gene>
<dbReference type="InterPro" id="IPR011990">
    <property type="entry name" value="TPR-like_helical_dom_sf"/>
</dbReference>
<protein>
    <submittedName>
        <fullName evidence="1">Uncharacterized protein</fullName>
    </submittedName>
</protein>
<dbReference type="SUPFAM" id="SSF56784">
    <property type="entry name" value="HAD-like"/>
    <property type="match status" value="1"/>
</dbReference>
<dbReference type="InterPro" id="IPR036412">
    <property type="entry name" value="HAD-like_sf"/>
</dbReference>
<accession>A0ABP0I735</accession>
<dbReference type="Gene3D" id="1.25.40.10">
    <property type="entry name" value="Tetratricopeptide repeat domain"/>
    <property type="match status" value="1"/>
</dbReference>
<dbReference type="PANTHER" id="PTHR38899">
    <property type="entry name" value="DOMAIN OOKINETE PROTEIN, PUTATIVE-RELATED"/>
    <property type="match status" value="1"/>
</dbReference>
<organism evidence="1 2">
    <name type="scientific">Durusdinium trenchii</name>
    <dbReference type="NCBI Taxonomy" id="1381693"/>
    <lineage>
        <taxon>Eukaryota</taxon>
        <taxon>Sar</taxon>
        <taxon>Alveolata</taxon>
        <taxon>Dinophyceae</taxon>
        <taxon>Suessiales</taxon>
        <taxon>Symbiodiniaceae</taxon>
        <taxon>Durusdinium</taxon>
    </lineage>
</organism>
<dbReference type="PANTHER" id="PTHR38899:SF1">
    <property type="entry name" value="PROTEIN KINASE"/>
    <property type="match status" value="1"/>
</dbReference>
<sequence>MEERQVEPHAMSQSLLMAECEQHGLQSAEHFFLSNLPRLTGGSQIVITFNIMAGACAAVHQWSKVMQDDLACIAMKFKQKTGIEGCEQAQQWWRAFVLYEKMQHLGIQADATTHGTLLSAMERARSSVLDESSDEEDRVSVSFPGEKPLPFASYFGSPYRDPASAASDSSSKAESKEGGGLFSLASKLFDMLGVPLSQPEERVEQPASQSFKPSETAIIFDWDDTLFPTWHVIETVKENLPADDAFHASLDKLTATVRELLCLARSCGQVAIVTLSRRPWVAKSASEYMPKLQIETLLKDLRIPIIYSRECVKPYMMRSPDGDFEEGVCPLTMAKEQAMKKVLKKLYGRNPWRNVLSIGDSVTERTAITELLWAHMGEDARSCCKTLKMLQDPSIEQLQMELNVIKDAMQFLFFWQSASS</sequence>
<keyword evidence="2" id="KW-1185">Reference proteome</keyword>
<proteinExistence type="predicted"/>
<dbReference type="EMBL" id="CAXAMM010002692">
    <property type="protein sequence ID" value="CAK8997119.1"/>
    <property type="molecule type" value="Genomic_DNA"/>
</dbReference>
<name>A0ABP0I735_9DINO</name>
<dbReference type="Proteomes" id="UP001642464">
    <property type="component" value="Unassembled WGS sequence"/>
</dbReference>